<keyword evidence="2" id="KW-1185">Reference proteome</keyword>
<sequence>MMCCYSLEGGKVSPDHIVSVNNMVKVLYGGKCTSDRLIADESRMIADESR</sequence>
<name>A0ABX7WW26_9GAMM</name>
<accession>A0ABX7WW26</accession>
<dbReference type="EMBL" id="CP072801">
    <property type="protein sequence ID" value="QTR46478.1"/>
    <property type="molecule type" value="Genomic_DNA"/>
</dbReference>
<evidence type="ECO:0000313" key="1">
    <source>
        <dbReference type="EMBL" id="QTR46478.1"/>
    </source>
</evidence>
<proteinExistence type="predicted"/>
<dbReference type="Proteomes" id="UP000672039">
    <property type="component" value="Chromosome"/>
</dbReference>
<gene>
    <name evidence="1" type="ORF">J9253_00490</name>
</gene>
<protein>
    <submittedName>
        <fullName evidence="1">Uncharacterized protein</fullName>
    </submittedName>
</protein>
<reference evidence="1 2" key="1">
    <citation type="submission" date="2021-04" db="EMBL/GenBank/DDBJ databases">
        <title>Genomics, taxonomy and metabolism of representatives of sulfur bacteria of the genus Thiothrix: Thiothrix fructosivorans QT, Thiothrix unzii A1T and three new species, Thiothrix subterranea sp. nov., Thiothrix litoralis sp. nov. and 'Candidatus Thiothrix anitrata' sp. nov.</title>
        <authorList>
            <person name="Ravin N.V."/>
            <person name="Smolyakov D."/>
            <person name="Rudenko T.S."/>
            <person name="Mardanov A.V."/>
            <person name="Beletsky A.V."/>
            <person name="Markov N.D."/>
            <person name="Fomenkov A.I."/>
            <person name="Roberts R.J."/>
            <person name="Karnachuk O.V."/>
            <person name="Novikov A."/>
            <person name="Grabovich M.Y."/>
        </authorList>
    </citation>
    <scope>NUCLEOTIDE SEQUENCE [LARGE SCALE GENOMIC DNA]</scope>
    <source>
        <strain evidence="1 2">AS</strain>
    </source>
</reference>
<organism evidence="1 2">
    <name type="scientific">Thiothrix litoralis</name>
    <dbReference type="NCBI Taxonomy" id="2891210"/>
    <lineage>
        <taxon>Bacteria</taxon>
        <taxon>Pseudomonadati</taxon>
        <taxon>Pseudomonadota</taxon>
        <taxon>Gammaproteobacteria</taxon>
        <taxon>Thiotrichales</taxon>
        <taxon>Thiotrichaceae</taxon>
        <taxon>Thiothrix</taxon>
    </lineage>
</organism>
<evidence type="ECO:0000313" key="2">
    <source>
        <dbReference type="Proteomes" id="UP000672039"/>
    </source>
</evidence>
<dbReference type="RefSeq" id="WP_210222813.1">
    <property type="nucleotide sequence ID" value="NZ_CP072801.1"/>
</dbReference>